<evidence type="ECO:0000256" key="4">
    <source>
        <dbReference type="PROSITE-ProRule" id="PRU00059"/>
    </source>
</evidence>
<dbReference type="Gene3D" id="2.60.120.290">
    <property type="entry name" value="Spermadhesin, CUB domain"/>
    <property type="match status" value="1"/>
</dbReference>
<protein>
    <submittedName>
        <fullName evidence="10">Coagulation factor IX</fullName>
    </submittedName>
</protein>
<dbReference type="Pfam" id="PF00431">
    <property type="entry name" value="CUB"/>
    <property type="match status" value="1"/>
</dbReference>
<feature type="chain" id="PRO_5025389868" evidence="7">
    <location>
        <begin position="19"/>
        <end position="449"/>
    </location>
</feature>
<dbReference type="InterPro" id="IPR043504">
    <property type="entry name" value="Peptidase_S1_PA_chymotrypsin"/>
</dbReference>
<comment type="caution">
    <text evidence="10">The sequence shown here is derived from an EMBL/GenBank/DDBJ whole genome shotgun (WGS) entry which is preliminary data.</text>
</comment>
<dbReference type="CDD" id="cd00041">
    <property type="entry name" value="CUB"/>
    <property type="match status" value="1"/>
</dbReference>
<evidence type="ECO:0000256" key="1">
    <source>
        <dbReference type="ARBA" id="ARBA00004613"/>
    </source>
</evidence>
<dbReference type="InterPro" id="IPR001314">
    <property type="entry name" value="Peptidase_S1A"/>
</dbReference>
<dbReference type="SMART" id="SM00042">
    <property type="entry name" value="CUB"/>
    <property type="match status" value="1"/>
</dbReference>
<comment type="caution">
    <text evidence="4">Lacks conserved residue(s) required for the propagation of feature annotation.</text>
</comment>
<proteinExistence type="predicted"/>
<feature type="signal peptide" evidence="7">
    <location>
        <begin position="1"/>
        <end position="18"/>
    </location>
</feature>
<dbReference type="SUPFAM" id="SSF50494">
    <property type="entry name" value="Trypsin-like serine proteases"/>
    <property type="match status" value="1"/>
</dbReference>
<dbReference type="Gene3D" id="2.40.10.10">
    <property type="entry name" value="Trypsin-like serine proteases"/>
    <property type="match status" value="1"/>
</dbReference>
<feature type="domain" description="Peptidase S1" evidence="9">
    <location>
        <begin position="209"/>
        <end position="442"/>
    </location>
</feature>
<organism evidence="10 11">
    <name type="scientific">Amphibalanus amphitrite</name>
    <name type="common">Striped barnacle</name>
    <name type="synonym">Balanus amphitrite</name>
    <dbReference type="NCBI Taxonomy" id="1232801"/>
    <lineage>
        <taxon>Eukaryota</taxon>
        <taxon>Metazoa</taxon>
        <taxon>Ecdysozoa</taxon>
        <taxon>Arthropoda</taxon>
        <taxon>Crustacea</taxon>
        <taxon>Multicrustacea</taxon>
        <taxon>Cirripedia</taxon>
        <taxon>Thoracica</taxon>
        <taxon>Thoracicalcarea</taxon>
        <taxon>Balanomorpha</taxon>
        <taxon>Balanoidea</taxon>
        <taxon>Balanidae</taxon>
        <taxon>Amphibalaninae</taxon>
        <taxon>Amphibalanus</taxon>
    </lineage>
</organism>
<evidence type="ECO:0000256" key="5">
    <source>
        <dbReference type="RuleBase" id="RU363034"/>
    </source>
</evidence>
<evidence type="ECO:0000256" key="7">
    <source>
        <dbReference type="SAM" id="SignalP"/>
    </source>
</evidence>
<dbReference type="SMART" id="SM00020">
    <property type="entry name" value="Tryp_SPc"/>
    <property type="match status" value="1"/>
</dbReference>
<dbReference type="InterPro" id="IPR009003">
    <property type="entry name" value="Peptidase_S1_PA"/>
</dbReference>
<name>A0A6A4V5H9_AMPAM</name>
<dbReference type="PROSITE" id="PS50240">
    <property type="entry name" value="TRYPSIN_DOM"/>
    <property type="match status" value="1"/>
</dbReference>
<keyword evidence="5" id="KW-0645">Protease</keyword>
<dbReference type="InterPro" id="IPR000859">
    <property type="entry name" value="CUB_dom"/>
</dbReference>
<dbReference type="PRINTS" id="PR00722">
    <property type="entry name" value="CHYMOTRYPSIN"/>
</dbReference>
<dbReference type="SUPFAM" id="SSF49854">
    <property type="entry name" value="Spermadhesin, CUB domain"/>
    <property type="match status" value="1"/>
</dbReference>
<dbReference type="InterPro" id="IPR001254">
    <property type="entry name" value="Trypsin_dom"/>
</dbReference>
<evidence type="ECO:0000256" key="2">
    <source>
        <dbReference type="ARBA" id="ARBA00022525"/>
    </source>
</evidence>
<dbReference type="InterPro" id="IPR033116">
    <property type="entry name" value="TRYPSIN_SER"/>
</dbReference>
<dbReference type="Pfam" id="PF00089">
    <property type="entry name" value="Trypsin"/>
    <property type="match status" value="1"/>
</dbReference>
<keyword evidence="5" id="KW-0720">Serine protease</keyword>
<dbReference type="AlphaFoldDB" id="A0A6A4V5H9"/>
<dbReference type="OrthoDB" id="6353876at2759"/>
<dbReference type="Proteomes" id="UP000440578">
    <property type="component" value="Unassembled WGS sequence"/>
</dbReference>
<keyword evidence="5" id="KW-0378">Hydrolase</keyword>
<dbReference type="PROSITE" id="PS01180">
    <property type="entry name" value="CUB"/>
    <property type="match status" value="1"/>
</dbReference>
<evidence type="ECO:0000256" key="3">
    <source>
        <dbReference type="ARBA" id="ARBA00023157"/>
    </source>
</evidence>
<sequence length="449" mass="48375">MRCLAIACCCLLAAAALGKPQAKPDAKSQAKPEEKPQGRPQEEWRKPEPTDDFDATTIPAVPFEMKTLEKNNDLEPLPVNRTGGARAVYEITLATGNYYWTSPNHPNNYPNNYDIGLRLTGSAGQLITISCDPFRLENHDRCVWDYLSINGQRYCGTRTEPTIRSSTQLNVDFHTDSSVTASGFYCLIVVPQPGSLSGCECGIRQNARVVGGEDAARGQFPWQAGLVPRGSTRTFCGGSLINNRYVLTAAHCTVSFSPSEIQVMLGDLRIGTSDVGEQRFSVQQIIEHPLYTSATGSGWDFSLLKLTRTITFTSTVSPVCLPTIRQTYAGAEATASGYGRLGATEPQATTLQFVQLPVWSQTACQSLYGPTLKSTMICAGGYPEGGRSVCNGDSGGPLVSDVSGRSQLIGVVSFGVPCALSYIPDVYARVTEALSWIATNTADAEYCNA</sequence>
<evidence type="ECO:0000259" key="9">
    <source>
        <dbReference type="PROSITE" id="PS50240"/>
    </source>
</evidence>
<keyword evidence="2" id="KW-0964">Secreted</keyword>
<evidence type="ECO:0000256" key="6">
    <source>
        <dbReference type="SAM" id="MobiDB-lite"/>
    </source>
</evidence>
<dbReference type="GO" id="GO:0004252">
    <property type="term" value="F:serine-type endopeptidase activity"/>
    <property type="evidence" value="ECO:0007669"/>
    <property type="project" value="InterPro"/>
</dbReference>
<comment type="subcellular location">
    <subcellularLocation>
        <location evidence="1">Secreted</location>
    </subcellularLocation>
</comment>
<dbReference type="PANTHER" id="PTHR24252">
    <property type="entry name" value="ACROSIN-RELATED"/>
    <property type="match status" value="1"/>
</dbReference>
<keyword evidence="11" id="KW-1185">Reference proteome</keyword>
<feature type="region of interest" description="Disordered" evidence="6">
    <location>
        <begin position="19"/>
        <end position="56"/>
    </location>
</feature>
<dbReference type="InterPro" id="IPR035914">
    <property type="entry name" value="Sperma_CUB_dom_sf"/>
</dbReference>
<dbReference type="GO" id="GO:0016485">
    <property type="term" value="P:protein processing"/>
    <property type="evidence" value="ECO:0007669"/>
    <property type="project" value="UniProtKB-ARBA"/>
</dbReference>
<dbReference type="PROSITE" id="PS00134">
    <property type="entry name" value="TRYPSIN_HIS"/>
    <property type="match status" value="1"/>
</dbReference>
<reference evidence="10 11" key="1">
    <citation type="submission" date="2019-07" db="EMBL/GenBank/DDBJ databases">
        <title>Draft genome assembly of a fouling barnacle, Amphibalanus amphitrite (Darwin, 1854): The first reference genome for Thecostraca.</title>
        <authorList>
            <person name="Kim W."/>
        </authorList>
    </citation>
    <scope>NUCLEOTIDE SEQUENCE [LARGE SCALE GENOMIC DNA]</scope>
    <source>
        <strain evidence="10">SNU_AA5</strain>
        <tissue evidence="10">Soma without cirri and trophi</tissue>
    </source>
</reference>
<keyword evidence="3" id="KW-1015">Disulfide bond</keyword>
<dbReference type="PANTHER" id="PTHR24252:SF7">
    <property type="entry name" value="HYALIN"/>
    <property type="match status" value="1"/>
</dbReference>
<feature type="domain" description="CUB" evidence="8">
    <location>
        <begin position="82"/>
        <end position="191"/>
    </location>
</feature>
<dbReference type="FunFam" id="2.40.10.10:FF:000047">
    <property type="entry name" value="Trypsin eta"/>
    <property type="match status" value="1"/>
</dbReference>
<feature type="compositionally biased region" description="Basic and acidic residues" evidence="6">
    <location>
        <begin position="22"/>
        <end position="49"/>
    </location>
</feature>
<gene>
    <name evidence="10" type="primary">F9_2</name>
    <name evidence="10" type="ORF">FJT64_012754</name>
</gene>
<dbReference type="CDD" id="cd00190">
    <property type="entry name" value="Tryp_SPc"/>
    <property type="match status" value="1"/>
</dbReference>
<evidence type="ECO:0000259" key="8">
    <source>
        <dbReference type="PROSITE" id="PS01180"/>
    </source>
</evidence>
<dbReference type="EMBL" id="VIIS01002073">
    <property type="protein sequence ID" value="KAF0288945.1"/>
    <property type="molecule type" value="Genomic_DNA"/>
</dbReference>
<keyword evidence="7" id="KW-0732">Signal</keyword>
<evidence type="ECO:0000313" key="10">
    <source>
        <dbReference type="EMBL" id="KAF0288945.1"/>
    </source>
</evidence>
<dbReference type="GO" id="GO:0005576">
    <property type="term" value="C:extracellular region"/>
    <property type="evidence" value="ECO:0007669"/>
    <property type="project" value="UniProtKB-SubCell"/>
</dbReference>
<accession>A0A6A4V5H9</accession>
<dbReference type="PROSITE" id="PS00135">
    <property type="entry name" value="TRYPSIN_SER"/>
    <property type="match status" value="1"/>
</dbReference>
<dbReference type="InterPro" id="IPR018114">
    <property type="entry name" value="TRYPSIN_HIS"/>
</dbReference>
<evidence type="ECO:0000313" key="11">
    <source>
        <dbReference type="Proteomes" id="UP000440578"/>
    </source>
</evidence>